<evidence type="ECO:0000259" key="2">
    <source>
        <dbReference type="Pfam" id="PF17919"/>
    </source>
</evidence>
<dbReference type="KEGG" id="aprc:113850908"/>
<dbReference type="AlphaFoldDB" id="A0A8B8K0Q4"/>
<keyword evidence="3" id="KW-1185">Reference proteome</keyword>
<dbReference type="GO" id="GO:0003824">
    <property type="term" value="F:catalytic activity"/>
    <property type="evidence" value="ECO:0007669"/>
    <property type="project" value="UniProtKB-KW"/>
</dbReference>
<dbReference type="OrthoDB" id="1701144at2759"/>
<dbReference type="FunFam" id="3.30.70.270:FF:000020">
    <property type="entry name" value="Transposon Tf2-6 polyprotein-like Protein"/>
    <property type="match status" value="1"/>
</dbReference>
<dbReference type="GeneID" id="113850908"/>
<dbReference type="InterPro" id="IPR050951">
    <property type="entry name" value="Retrovirus_Pol_polyprotein"/>
</dbReference>
<dbReference type="PANTHER" id="PTHR37984">
    <property type="entry name" value="PROTEIN CBG26694"/>
    <property type="match status" value="1"/>
</dbReference>
<evidence type="ECO:0000313" key="4">
    <source>
        <dbReference type="RefSeq" id="XP_027337226.1"/>
    </source>
</evidence>
<dbReference type="Proteomes" id="UP000694853">
    <property type="component" value="Unplaced"/>
</dbReference>
<proteinExistence type="predicted"/>
<keyword evidence="1" id="KW-0511">Multifunctional enzyme</keyword>
<dbReference type="Gene3D" id="3.10.10.10">
    <property type="entry name" value="HIV Type 1 Reverse Transcriptase, subunit A, domain 1"/>
    <property type="match status" value="1"/>
</dbReference>
<evidence type="ECO:0000256" key="1">
    <source>
        <dbReference type="ARBA" id="ARBA00023268"/>
    </source>
</evidence>
<dbReference type="Gene3D" id="3.30.70.270">
    <property type="match status" value="2"/>
</dbReference>
<feature type="domain" description="Reverse transcriptase/retrotransposon-derived protein RNase H-like" evidence="2">
    <location>
        <begin position="178"/>
        <end position="228"/>
    </location>
</feature>
<dbReference type="PANTHER" id="PTHR37984:SF5">
    <property type="entry name" value="PROTEIN NYNRIN-LIKE"/>
    <property type="match status" value="1"/>
</dbReference>
<reference evidence="4" key="2">
    <citation type="submission" date="2025-08" db="UniProtKB">
        <authorList>
            <consortium name="RefSeq"/>
        </authorList>
    </citation>
    <scope>IDENTIFICATION</scope>
    <source>
        <tissue evidence="4">Young leaves</tissue>
    </source>
</reference>
<protein>
    <submittedName>
        <fullName evidence="4">Uncharacterized protein LOC113850908</fullName>
    </submittedName>
</protein>
<organism evidence="3 4">
    <name type="scientific">Abrus precatorius</name>
    <name type="common">Indian licorice</name>
    <name type="synonym">Glycine abrus</name>
    <dbReference type="NCBI Taxonomy" id="3816"/>
    <lineage>
        <taxon>Eukaryota</taxon>
        <taxon>Viridiplantae</taxon>
        <taxon>Streptophyta</taxon>
        <taxon>Embryophyta</taxon>
        <taxon>Tracheophyta</taxon>
        <taxon>Spermatophyta</taxon>
        <taxon>Magnoliopsida</taxon>
        <taxon>eudicotyledons</taxon>
        <taxon>Gunneridae</taxon>
        <taxon>Pentapetalae</taxon>
        <taxon>rosids</taxon>
        <taxon>fabids</taxon>
        <taxon>Fabales</taxon>
        <taxon>Fabaceae</taxon>
        <taxon>Papilionoideae</taxon>
        <taxon>50 kb inversion clade</taxon>
        <taxon>NPAAA clade</taxon>
        <taxon>indigoferoid/millettioid clade</taxon>
        <taxon>Abreae</taxon>
        <taxon>Abrus</taxon>
    </lineage>
</organism>
<dbReference type="RefSeq" id="XP_027337226.1">
    <property type="nucleotide sequence ID" value="XM_027481425.1"/>
</dbReference>
<accession>A0A8B8K0Q4</accession>
<name>A0A8B8K0Q4_ABRPR</name>
<dbReference type="InterPro" id="IPR043502">
    <property type="entry name" value="DNA/RNA_pol_sf"/>
</dbReference>
<dbReference type="InterPro" id="IPR043128">
    <property type="entry name" value="Rev_trsase/Diguanyl_cyclase"/>
</dbReference>
<evidence type="ECO:0000313" key="3">
    <source>
        <dbReference type="Proteomes" id="UP000694853"/>
    </source>
</evidence>
<reference evidence="3" key="1">
    <citation type="journal article" date="2019" name="Toxins">
        <title>Detection of Abrin-Like and Prepropulchellin-Like Toxin Genes and Transcripts Using Whole Genome Sequencing and Full-Length Transcript Sequencing of Abrus precatorius.</title>
        <authorList>
            <person name="Hovde B.T."/>
            <person name="Daligault H.E."/>
            <person name="Hanschen E.R."/>
            <person name="Kunde Y.A."/>
            <person name="Johnson M.B."/>
            <person name="Starkenburg S.R."/>
            <person name="Johnson S.L."/>
        </authorList>
    </citation>
    <scope>NUCLEOTIDE SEQUENCE [LARGE SCALE GENOMIC DNA]</scope>
</reference>
<dbReference type="Pfam" id="PF17919">
    <property type="entry name" value="RT_RNaseH_2"/>
    <property type="match status" value="1"/>
</dbReference>
<gene>
    <name evidence="4" type="primary">LOC113850908</name>
</gene>
<dbReference type="InterPro" id="IPR041577">
    <property type="entry name" value="RT_RNaseH_2"/>
</dbReference>
<dbReference type="SUPFAM" id="SSF56672">
    <property type="entry name" value="DNA/RNA polymerases"/>
    <property type="match status" value="1"/>
</dbReference>
<sequence>MEAESVVKPEYILVVRDFLEVFPEDVFELPLEREIEFAIDLIPGASPISDADVPKTTFRTLYGHYEYLVIPFGTQEKHAEHLKIVLEILKGRQLYAKFSKCEFWLSKNQFLRYVVSKEGIMVDLGKVEAVAEWPRPTNVTKVHSFLGLAGYYRKFIEGFFKIVLPLTKLTSKGKEFKWTKGCEASFLELKIRLTLVPVLALPDPEQKFDVYCDAFGHGLGCVLMQDGQVVCLEAVTPA</sequence>